<proteinExistence type="predicted"/>
<evidence type="ECO:0008006" key="4">
    <source>
        <dbReference type="Google" id="ProtNLM"/>
    </source>
</evidence>
<reference evidence="2 3" key="1">
    <citation type="submission" date="2018-06" db="EMBL/GenBank/DDBJ databases">
        <title>Spongiibacterium sp. HME9304 Genome sequencing and assembly.</title>
        <authorList>
            <person name="Kang H."/>
            <person name="Kim H."/>
            <person name="Joh K."/>
        </authorList>
    </citation>
    <scope>NUCLEOTIDE SEQUENCE [LARGE SCALE GENOMIC DNA]</scope>
    <source>
        <strain evidence="2 3">HME9304</strain>
    </source>
</reference>
<dbReference type="AlphaFoldDB" id="A0A2Z4LRB3"/>
<keyword evidence="3" id="KW-1185">Reference proteome</keyword>
<evidence type="ECO:0000256" key="1">
    <source>
        <dbReference type="SAM" id="SignalP"/>
    </source>
</evidence>
<name>A0A2Z4LRB3_9FLAO</name>
<evidence type="ECO:0000313" key="2">
    <source>
        <dbReference type="EMBL" id="AWX44376.1"/>
    </source>
</evidence>
<dbReference type="EMBL" id="CP030104">
    <property type="protein sequence ID" value="AWX44376.1"/>
    <property type="molecule type" value="Genomic_DNA"/>
</dbReference>
<feature type="chain" id="PRO_5016444297" description="DUF4270 family protein" evidence="1">
    <location>
        <begin position="19"/>
        <end position="445"/>
    </location>
</feature>
<organism evidence="2 3">
    <name type="scientific">Flagellimonas maritima</name>
    <dbReference type="NCBI Taxonomy" id="1383885"/>
    <lineage>
        <taxon>Bacteria</taxon>
        <taxon>Pseudomonadati</taxon>
        <taxon>Bacteroidota</taxon>
        <taxon>Flavobacteriia</taxon>
        <taxon>Flavobacteriales</taxon>
        <taxon>Flavobacteriaceae</taxon>
        <taxon>Flagellimonas</taxon>
    </lineage>
</organism>
<accession>A0A2Z4LRB3</accession>
<sequence length="445" mass="49990">MKKIVIALAMTAFIAACSMDGSDFPSLEVGQGFTDSNVRVLVLDSFTVKMSTFKFDSINTSSSERLLVGKYKDDFFGEVESSAFFELTRANTESTTNIYDLPEDAELDSVALILGYDGYFYNDTTAVSQINVHVIQEDVEPEDNIFYNTSTLKFDSVPLVSRNYLPEPFDEDSLHISVPFEFGENIFDLLQNNDINDTDELRDVFKGFALRPGPQDNTAVIGFSRGSDNTYLRFFYSVPEEFEDDELSFDLVIDPFQVLPTAFNSISSQPDGTDLQGLTDQEIEISSTDSRDLAYIQSGTGYAVKVEFPSIKNIFDIQGSGTLLQATLRIKPLRTSYNEFTTLRDSLVVSFLDRNNLAGAQLQNSNGSIFGRLVGENEEFLDVTYEIPVDRYIDFKLNEVREGDDALVLFLNEFNSSVSRVVLQGEENRDFEASLELTYAIYDDE</sequence>
<dbReference type="Pfam" id="PF14092">
    <property type="entry name" value="DUF4270"/>
    <property type="match status" value="1"/>
</dbReference>
<feature type="signal peptide" evidence="1">
    <location>
        <begin position="1"/>
        <end position="18"/>
    </location>
</feature>
<dbReference type="PROSITE" id="PS51257">
    <property type="entry name" value="PROKAR_LIPOPROTEIN"/>
    <property type="match status" value="1"/>
</dbReference>
<evidence type="ECO:0000313" key="3">
    <source>
        <dbReference type="Proteomes" id="UP000248536"/>
    </source>
</evidence>
<dbReference type="RefSeq" id="WP_112377854.1">
    <property type="nucleotide sequence ID" value="NZ_CP030104.1"/>
</dbReference>
<dbReference type="OrthoDB" id="1092930at2"/>
<protein>
    <recommendedName>
        <fullName evidence="4">DUF4270 family protein</fullName>
    </recommendedName>
</protein>
<keyword evidence="1" id="KW-0732">Signal</keyword>
<dbReference type="Proteomes" id="UP000248536">
    <property type="component" value="Chromosome"/>
</dbReference>
<dbReference type="InterPro" id="IPR025366">
    <property type="entry name" value="DUF4270"/>
</dbReference>
<dbReference type="KEGG" id="spon:HME9304_01376"/>
<gene>
    <name evidence="2" type="ORF">HME9304_01376</name>
</gene>